<dbReference type="InterPro" id="IPR050358">
    <property type="entry name" value="RSE1/DDB1/CFT1"/>
</dbReference>
<organism evidence="2 3">
    <name type="scientific">Trapa incisa</name>
    <dbReference type="NCBI Taxonomy" id="236973"/>
    <lineage>
        <taxon>Eukaryota</taxon>
        <taxon>Viridiplantae</taxon>
        <taxon>Streptophyta</taxon>
        <taxon>Embryophyta</taxon>
        <taxon>Tracheophyta</taxon>
        <taxon>Spermatophyta</taxon>
        <taxon>Magnoliopsida</taxon>
        <taxon>eudicotyledons</taxon>
        <taxon>Gunneridae</taxon>
        <taxon>Pentapetalae</taxon>
        <taxon>rosids</taxon>
        <taxon>malvids</taxon>
        <taxon>Myrtales</taxon>
        <taxon>Lythraceae</taxon>
        <taxon>Trapa</taxon>
    </lineage>
</organism>
<dbReference type="EMBL" id="JAXIOK010000018">
    <property type="protein sequence ID" value="KAK4749689.1"/>
    <property type="molecule type" value="Genomic_DNA"/>
</dbReference>
<dbReference type="GO" id="GO:0003676">
    <property type="term" value="F:nucleic acid binding"/>
    <property type="evidence" value="ECO:0007669"/>
    <property type="project" value="InterPro"/>
</dbReference>
<dbReference type="PANTHER" id="PTHR10644">
    <property type="entry name" value="DNA REPAIR/RNA PROCESSING CPSF FAMILY"/>
    <property type="match status" value="1"/>
</dbReference>
<comment type="caution">
    <text evidence="2">The sequence shown here is derived from an EMBL/GenBank/DDBJ whole genome shotgun (WGS) entry which is preliminary data.</text>
</comment>
<protein>
    <recommendedName>
        <fullName evidence="1">RSE1/DDB1/CPSF1 C-terminal domain-containing protein</fullName>
    </recommendedName>
</protein>
<dbReference type="Gene3D" id="2.130.10.10">
    <property type="entry name" value="YVTN repeat-like/Quinoprotein amine dehydrogenase"/>
    <property type="match status" value="1"/>
</dbReference>
<evidence type="ECO:0000259" key="1">
    <source>
        <dbReference type="Pfam" id="PF03178"/>
    </source>
</evidence>
<dbReference type="Pfam" id="PF03178">
    <property type="entry name" value="CPSF_A"/>
    <property type="match status" value="1"/>
</dbReference>
<keyword evidence="3" id="KW-1185">Reference proteome</keyword>
<reference evidence="2 3" key="1">
    <citation type="journal article" date="2023" name="Hortic Res">
        <title>Pangenome of water caltrop reveals structural variations and asymmetric subgenome divergence after allopolyploidization.</title>
        <authorList>
            <person name="Zhang X."/>
            <person name="Chen Y."/>
            <person name="Wang L."/>
            <person name="Yuan Y."/>
            <person name="Fang M."/>
            <person name="Shi L."/>
            <person name="Lu R."/>
            <person name="Comes H.P."/>
            <person name="Ma Y."/>
            <person name="Chen Y."/>
            <person name="Huang G."/>
            <person name="Zhou Y."/>
            <person name="Zheng Z."/>
            <person name="Qiu Y."/>
        </authorList>
    </citation>
    <scope>NUCLEOTIDE SEQUENCE [LARGE SCALE GENOMIC DNA]</scope>
    <source>
        <tissue evidence="2">Roots</tissue>
    </source>
</reference>
<evidence type="ECO:0000313" key="3">
    <source>
        <dbReference type="Proteomes" id="UP001345219"/>
    </source>
</evidence>
<sequence>MEISRVSLSLMSKNIQVFYYAPKMPEIRNGQKLLSRGEFHAAAHITKLLRLRMLSTSSGQSGASVSDKTNCFVLLFGTLDGSVVCVAPLDELTFQKFLMLLD</sequence>
<dbReference type="AlphaFoldDB" id="A0AAN7GVM1"/>
<dbReference type="GO" id="GO:0005634">
    <property type="term" value="C:nucleus"/>
    <property type="evidence" value="ECO:0007669"/>
    <property type="project" value="InterPro"/>
</dbReference>
<evidence type="ECO:0000313" key="2">
    <source>
        <dbReference type="EMBL" id="KAK4749689.1"/>
    </source>
</evidence>
<name>A0AAN7GVM1_9MYRT</name>
<dbReference type="Proteomes" id="UP001345219">
    <property type="component" value="Chromosome 21"/>
</dbReference>
<dbReference type="InterPro" id="IPR004871">
    <property type="entry name" value="RSE1/DDB1/CPSF1_C"/>
</dbReference>
<feature type="domain" description="RSE1/DDB1/CPSF1 C-terminal" evidence="1">
    <location>
        <begin position="12"/>
        <end position="100"/>
    </location>
</feature>
<accession>A0AAN7GVM1</accession>
<proteinExistence type="predicted"/>
<dbReference type="InterPro" id="IPR015943">
    <property type="entry name" value="WD40/YVTN_repeat-like_dom_sf"/>
</dbReference>
<gene>
    <name evidence="2" type="ORF">SAY87_027138</name>
</gene>